<evidence type="ECO:0000256" key="1">
    <source>
        <dbReference type="SAM" id="MobiDB-lite"/>
    </source>
</evidence>
<accession>A0A449B2P0</accession>
<reference evidence="2 3" key="1">
    <citation type="submission" date="2019-01" db="EMBL/GenBank/DDBJ databases">
        <authorList>
            <consortium name="Pathogen Informatics"/>
        </authorList>
    </citation>
    <scope>NUCLEOTIDE SEQUENCE [LARGE SCALE GENOMIC DNA]</scope>
    <source>
        <strain evidence="2 3">NCTC10181</strain>
    </source>
</reference>
<protein>
    <submittedName>
        <fullName evidence="2">Uncharacterized protein</fullName>
    </submittedName>
</protein>
<proteinExistence type="predicted"/>
<dbReference type="KEGG" id="mcit:NCTC10181_00707"/>
<organism evidence="2 3">
    <name type="scientific">Mycoplasmopsis citelli</name>
    <dbReference type="NCBI Taxonomy" id="171281"/>
    <lineage>
        <taxon>Bacteria</taxon>
        <taxon>Bacillati</taxon>
        <taxon>Mycoplasmatota</taxon>
        <taxon>Mycoplasmoidales</taxon>
        <taxon>Metamycoplasmataceae</taxon>
        <taxon>Mycoplasmopsis</taxon>
    </lineage>
</organism>
<dbReference type="Proteomes" id="UP000290985">
    <property type="component" value="Chromosome"/>
</dbReference>
<evidence type="ECO:0000313" key="2">
    <source>
        <dbReference type="EMBL" id="VEU74843.1"/>
    </source>
</evidence>
<gene>
    <name evidence="2" type="ORF">NCTC10181_00707</name>
</gene>
<dbReference type="OrthoDB" id="9759014at2"/>
<dbReference type="RefSeq" id="WP_129725634.1">
    <property type="nucleotide sequence ID" value="NZ_LR215036.1"/>
</dbReference>
<dbReference type="EMBL" id="LR215036">
    <property type="protein sequence ID" value="VEU74843.1"/>
    <property type="molecule type" value="Genomic_DNA"/>
</dbReference>
<keyword evidence="3" id="KW-1185">Reference proteome</keyword>
<evidence type="ECO:0000313" key="3">
    <source>
        <dbReference type="Proteomes" id="UP000290985"/>
    </source>
</evidence>
<dbReference type="AlphaFoldDB" id="A0A449B2P0"/>
<name>A0A449B2P0_9BACT</name>
<sequence>MQFQVQENKGVDYTNIELDLKFGKVLEKKQEIFPINNNFQTLDNYKITEEKARDDYQKWENVKHICEGILGPKGKPRKGKKVGNSQGNWGFSVKKKSRLSSS</sequence>
<feature type="compositionally biased region" description="Basic residues" evidence="1">
    <location>
        <begin position="93"/>
        <end position="102"/>
    </location>
</feature>
<feature type="region of interest" description="Disordered" evidence="1">
    <location>
        <begin position="70"/>
        <end position="102"/>
    </location>
</feature>